<gene>
    <name evidence="2" type="ORF">R77564_00404</name>
    <name evidence="1" type="ORF">R77567_00334</name>
</gene>
<comment type="caution">
    <text evidence="1">The sequence shown here is derived from an EMBL/GenBank/DDBJ whole genome shotgun (WGS) entry which is preliminary data.</text>
</comment>
<dbReference type="AlphaFoldDB" id="A0AAD2BU21"/>
<evidence type="ECO:0000313" key="1">
    <source>
        <dbReference type="EMBL" id="CAJ0849630.1"/>
    </source>
</evidence>
<name>A0AAD2BU21_9RALS</name>
<organism evidence="1 4">
    <name type="scientific">Ralstonia flatus</name>
    <dbReference type="NCBI Taxonomy" id="3058601"/>
    <lineage>
        <taxon>Bacteria</taxon>
        <taxon>Pseudomonadati</taxon>
        <taxon>Pseudomonadota</taxon>
        <taxon>Betaproteobacteria</taxon>
        <taxon>Burkholderiales</taxon>
        <taxon>Burkholderiaceae</taxon>
        <taxon>Ralstonia</taxon>
    </lineage>
</organism>
<keyword evidence="3" id="KW-1185">Reference proteome</keyword>
<dbReference type="EMBL" id="CAUDKO010000001">
    <property type="protein sequence ID" value="CAJ0849630.1"/>
    <property type="molecule type" value="Genomic_DNA"/>
</dbReference>
<proteinExistence type="predicted"/>
<dbReference type="RefSeq" id="WP_316856663.1">
    <property type="nucleotide sequence ID" value="NZ_CAUDKO010000001.1"/>
</dbReference>
<dbReference type="Proteomes" id="UP001189792">
    <property type="component" value="Unassembled WGS sequence"/>
</dbReference>
<sequence>MTPRSAGTFFARLIPSIISDLRRIASRSRGETTVEDLQTEAWLVAEELSRDRDPPPDAGDRGFQQQILGRLYNRFVNFADKHLRFATRIDEQREDDDGGMRENSIAAALAAPSAYDPSQAIENREDERRQERQILGYFAEAVAYLRIFAAMKNDRSAVADHLAIGASTLRRRIEHAEWAVKIQPSLFDGITAIPDDFMPPRGNRLTLVTTRAERRVPISLTQFRLFARAYVPIRRI</sequence>
<protein>
    <submittedName>
        <fullName evidence="1">Uncharacterized protein</fullName>
    </submittedName>
</protein>
<evidence type="ECO:0000313" key="4">
    <source>
        <dbReference type="Proteomes" id="UP001190491"/>
    </source>
</evidence>
<dbReference type="EMBL" id="CAUDLI010000001">
    <property type="protein sequence ID" value="CAJ0856733.1"/>
    <property type="molecule type" value="Genomic_DNA"/>
</dbReference>
<evidence type="ECO:0000313" key="2">
    <source>
        <dbReference type="EMBL" id="CAJ0856733.1"/>
    </source>
</evidence>
<reference evidence="1 3" key="1">
    <citation type="submission" date="2023-07" db="EMBL/GenBank/DDBJ databases">
        <authorList>
            <person name="Peeters C."/>
        </authorList>
    </citation>
    <scope>NUCLEOTIDE SEQUENCE</scope>
    <source>
        <strain evidence="2 3">LMG 32965</strain>
        <strain evidence="1">R-77567</strain>
    </source>
</reference>
<dbReference type="Proteomes" id="UP001190491">
    <property type="component" value="Unassembled WGS sequence"/>
</dbReference>
<accession>A0AAD2BU21</accession>
<evidence type="ECO:0000313" key="3">
    <source>
        <dbReference type="Proteomes" id="UP001189792"/>
    </source>
</evidence>